<accession>A0A4R8DN64</accession>
<dbReference type="AlphaFoldDB" id="A0A4R8DN64"/>
<dbReference type="Gene3D" id="2.60.40.1740">
    <property type="entry name" value="hypothetical protein (bacova_03559)"/>
    <property type="match status" value="1"/>
</dbReference>
<comment type="caution">
    <text evidence="2">The sequence shown here is derived from an EMBL/GenBank/DDBJ whole genome shotgun (WGS) entry which is preliminary data.</text>
</comment>
<dbReference type="EMBL" id="SODV01000001">
    <property type="protein sequence ID" value="TDW99137.1"/>
    <property type="molecule type" value="Genomic_DNA"/>
</dbReference>
<protein>
    <submittedName>
        <fullName evidence="2">Uncharacterized protein DUF1735</fullName>
    </submittedName>
</protein>
<dbReference type="OrthoDB" id="633404at2"/>
<feature type="domain" description="BT-3987-like N-terminal" evidence="1">
    <location>
        <begin position="67"/>
        <end position="219"/>
    </location>
</feature>
<dbReference type="InterPro" id="IPR013728">
    <property type="entry name" value="BT_3987-like_N"/>
</dbReference>
<gene>
    <name evidence="2" type="ORF">EDB95_0145</name>
</gene>
<dbReference type="Proteomes" id="UP000294498">
    <property type="component" value="Unassembled WGS sequence"/>
</dbReference>
<keyword evidence="3" id="KW-1185">Reference proteome</keyword>
<evidence type="ECO:0000313" key="3">
    <source>
        <dbReference type="Proteomes" id="UP000294498"/>
    </source>
</evidence>
<evidence type="ECO:0000259" key="1">
    <source>
        <dbReference type="Pfam" id="PF08522"/>
    </source>
</evidence>
<reference evidence="2 3" key="1">
    <citation type="submission" date="2019-03" db="EMBL/GenBank/DDBJ databases">
        <title>Genomic Encyclopedia of Type Strains, Phase IV (KMG-IV): sequencing the most valuable type-strain genomes for metagenomic binning, comparative biology and taxonomic classification.</title>
        <authorList>
            <person name="Goeker M."/>
        </authorList>
    </citation>
    <scope>NUCLEOTIDE SEQUENCE [LARGE SCALE GENOMIC DNA]</scope>
    <source>
        <strain evidence="2 3">DSM 100059</strain>
    </source>
</reference>
<evidence type="ECO:0000313" key="2">
    <source>
        <dbReference type="EMBL" id="TDW99137.1"/>
    </source>
</evidence>
<dbReference type="Pfam" id="PF08522">
    <property type="entry name" value="BT_3987-like_N"/>
    <property type="match status" value="1"/>
</dbReference>
<sequence>MQKRNIPTIYWSLLIMAGVALGGCLKNNKYYIDYSTVGTLIELPMAAPASTLPPNILPNGFAITDYGAYADTVTYKSDTSGTPIYVNVASPSVPGSQNTATLAIDTAALDSINAALGGVYPGYTNQTNGYGPNGNYAGWSFNGAPITSLSYELLPAADYTVSSWTVTIPGGQRTSPLWVTVNTSVIDTTTGMYTDANGNPVRAFNHNYILPVTIKSASQKISNYNTVLVNIQIVSPASYNYPQY</sequence>
<name>A0A4R8DN64_9BACT</name>
<organism evidence="2 3">
    <name type="scientific">Dinghuibacter silviterrae</name>
    <dbReference type="NCBI Taxonomy" id="1539049"/>
    <lineage>
        <taxon>Bacteria</taxon>
        <taxon>Pseudomonadati</taxon>
        <taxon>Bacteroidota</taxon>
        <taxon>Chitinophagia</taxon>
        <taxon>Chitinophagales</taxon>
        <taxon>Chitinophagaceae</taxon>
        <taxon>Dinghuibacter</taxon>
    </lineage>
</organism>
<dbReference type="RefSeq" id="WP_133989602.1">
    <property type="nucleotide sequence ID" value="NZ_SODV01000001.1"/>
</dbReference>
<dbReference type="PROSITE" id="PS51257">
    <property type="entry name" value="PROKAR_LIPOPROTEIN"/>
    <property type="match status" value="1"/>
</dbReference>
<proteinExistence type="predicted"/>